<dbReference type="EMBL" id="CP015249">
    <property type="protein sequence ID" value="ANB19465.1"/>
    <property type="molecule type" value="Genomic_DNA"/>
</dbReference>
<comment type="similarity">
    <text evidence="10">In the C-terminal section; belongs to the imidazoleglycerol-phosphate dehydratase family.</text>
</comment>
<dbReference type="OrthoDB" id="9790411at2"/>
<dbReference type="InterPro" id="IPR023214">
    <property type="entry name" value="HAD_sf"/>
</dbReference>
<dbReference type="Pfam" id="PF13242">
    <property type="entry name" value="Hydrolase_like"/>
    <property type="match status" value="1"/>
</dbReference>
<dbReference type="UniPathway" id="UPA00031">
    <property type="reaction ID" value="UER00011"/>
</dbReference>
<reference evidence="11 12" key="1">
    <citation type="submission" date="2016-04" db="EMBL/GenBank/DDBJ databases">
        <title>Complete genome sequence of Dokdonella koreensis DS-123T.</title>
        <authorList>
            <person name="Kim J.F."/>
            <person name="Lee H."/>
            <person name="Kwak M.-J."/>
        </authorList>
    </citation>
    <scope>NUCLEOTIDE SEQUENCE [LARGE SCALE GENOMIC DNA]</scope>
    <source>
        <strain evidence="11 12">DS-123</strain>
    </source>
</reference>
<dbReference type="RefSeq" id="WP_067650365.1">
    <property type="nucleotide sequence ID" value="NZ_CP015249.1"/>
</dbReference>
<dbReference type="NCBIfam" id="TIGR01656">
    <property type="entry name" value="Histidinol-ppas"/>
    <property type="match status" value="1"/>
</dbReference>
<organism evidence="11 12">
    <name type="scientific">Dokdonella koreensis DS-123</name>
    <dbReference type="NCBI Taxonomy" id="1300342"/>
    <lineage>
        <taxon>Bacteria</taxon>
        <taxon>Pseudomonadati</taxon>
        <taxon>Pseudomonadota</taxon>
        <taxon>Gammaproteobacteria</taxon>
        <taxon>Lysobacterales</taxon>
        <taxon>Rhodanobacteraceae</taxon>
        <taxon>Dokdonella</taxon>
    </lineage>
</organism>
<dbReference type="GO" id="GO:0004424">
    <property type="term" value="F:imidazoleglycerol-phosphate dehydratase activity"/>
    <property type="evidence" value="ECO:0007669"/>
    <property type="project" value="UniProtKB-UniRule"/>
</dbReference>
<dbReference type="InterPro" id="IPR020566">
    <property type="entry name" value="His_synth_bifunc_HisB"/>
</dbReference>
<feature type="binding site" evidence="10">
    <location>
        <position position="12"/>
    </location>
    <ligand>
        <name>Mg(2+)</name>
        <dbReference type="ChEBI" id="CHEBI:18420"/>
    </ligand>
</feature>
<accession>A0A160DXL0</accession>
<dbReference type="KEGG" id="dko:I596_3477"/>
<feature type="region of interest" description="Histidinol-phosphatase" evidence="10">
    <location>
        <begin position="1"/>
        <end position="165"/>
    </location>
</feature>
<evidence type="ECO:0000256" key="6">
    <source>
        <dbReference type="ARBA" id="ARBA00022842"/>
    </source>
</evidence>
<dbReference type="InterPro" id="IPR038494">
    <property type="entry name" value="IGPD_sf"/>
</dbReference>
<dbReference type="EC" id="3.1.3.15" evidence="10"/>
<evidence type="ECO:0000256" key="5">
    <source>
        <dbReference type="ARBA" id="ARBA00022801"/>
    </source>
</evidence>
<evidence type="ECO:0000256" key="1">
    <source>
        <dbReference type="ARBA" id="ARBA00005047"/>
    </source>
</evidence>
<feature type="binding site" evidence="10">
    <location>
        <position position="130"/>
    </location>
    <ligand>
        <name>Mg(2+)</name>
        <dbReference type="ChEBI" id="CHEBI:18420"/>
    </ligand>
</feature>
<keyword evidence="4 10" id="KW-0479">Metal-binding</keyword>
<dbReference type="SUPFAM" id="SSF54211">
    <property type="entry name" value="Ribosomal protein S5 domain 2-like"/>
    <property type="match status" value="2"/>
</dbReference>
<dbReference type="STRING" id="1300342.I596_3477"/>
<dbReference type="NCBIfam" id="NF003937">
    <property type="entry name" value="PRK05446.1"/>
    <property type="match status" value="1"/>
</dbReference>
<keyword evidence="6 10" id="KW-0460">Magnesium</keyword>
<dbReference type="AlphaFoldDB" id="A0A160DXL0"/>
<feature type="binding site" evidence="10">
    <location>
        <position position="10"/>
    </location>
    <ligand>
        <name>Mg(2+)</name>
        <dbReference type="ChEBI" id="CHEBI:18420"/>
    </ligand>
</feature>
<dbReference type="Proteomes" id="UP000076830">
    <property type="component" value="Chromosome"/>
</dbReference>
<dbReference type="Gene3D" id="3.40.50.1000">
    <property type="entry name" value="HAD superfamily/HAD-like"/>
    <property type="match status" value="1"/>
</dbReference>
<dbReference type="NCBIfam" id="NF002114">
    <property type="entry name" value="PRK00951.2-4"/>
    <property type="match status" value="1"/>
</dbReference>
<evidence type="ECO:0000256" key="4">
    <source>
        <dbReference type="ARBA" id="ARBA00022723"/>
    </source>
</evidence>
<dbReference type="NCBIfam" id="TIGR01261">
    <property type="entry name" value="hisB_Nterm"/>
    <property type="match status" value="1"/>
</dbReference>
<dbReference type="PROSITE" id="PS00954">
    <property type="entry name" value="IGP_DEHYDRATASE_1"/>
    <property type="match status" value="1"/>
</dbReference>
<dbReference type="GO" id="GO:0004401">
    <property type="term" value="F:histidinol-phosphatase activity"/>
    <property type="evidence" value="ECO:0007669"/>
    <property type="project" value="UniProtKB-UniRule"/>
</dbReference>
<dbReference type="InterPro" id="IPR000807">
    <property type="entry name" value="ImidazoleglycerolP_deHydtase"/>
</dbReference>
<keyword evidence="5 10" id="KW-0378">Hydrolase</keyword>
<sequence length="355" mass="38446">MSAPKILFVDRDGTLIAEPPDEQIDSYAKFRLVPGAISALRRLIDAGYALVMVSNQDGLGTPSFPEADFAGPQQLLLDILASEGVGFREVLIDPHRPADNAPTRKPGTGMVRHYLVDGALDRARSAVIGDRETDLEFARNIGIRGLRLGTDGDWPAIARALLDAPRTARVERTTRETRIVVAIDLDGTARPEVATGIGFLDHMIEQLGVHGGFALRLACHGDLHIDEHHTVEDCALALGQALREALGDRRGIGRYGFTLPMDESLAEAAIDLSGRPYFVFDGRFPREVVGTLPTELVPHFFRSLADALGATVHLRVHGENTHHMIEACFKAVGRALRPALRRGTGDVPSSKGVLA</sequence>
<keyword evidence="12" id="KW-1185">Reference proteome</keyword>
<comment type="pathway">
    <text evidence="10">Amino-acid biosynthesis; L-histidine biosynthesis; L-histidine from 5-phospho-alpha-D-ribose 1-diphosphate: step 8/9.</text>
</comment>
<dbReference type="HAMAP" id="MF_00076">
    <property type="entry name" value="HisB"/>
    <property type="match status" value="1"/>
</dbReference>
<dbReference type="GO" id="GO:0046872">
    <property type="term" value="F:metal ion binding"/>
    <property type="evidence" value="ECO:0007669"/>
    <property type="project" value="UniProtKB-KW"/>
</dbReference>
<keyword evidence="3 10" id="KW-0028">Amino-acid biosynthesis</keyword>
<dbReference type="SUPFAM" id="SSF56784">
    <property type="entry name" value="HAD-like"/>
    <property type="match status" value="1"/>
</dbReference>
<evidence type="ECO:0000256" key="3">
    <source>
        <dbReference type="ARBA" id="ARBA00022605"/>
    </source>
</evidence>
<dbReference type="InterPro" id="IPR006549">
    <property type="entry name" value="HAD-SF_hydro_IIIA"/>
</dbReference>
<evidence type="ECO:0000313" key="12">
    <source>
        <dbReference type="Proteomes" id="UP000076830"/>
    </source>
</evidence>
<dbReference type="NCBIfam" id="NF002111">
    <property type="entry name" value="PRK00951.2-1"/>
    <property type="match status" value="1"/>
</dbReference>
<dbReference type="InterPro" id="IPR005954">
    <property type="entry name" value="HisB_N"/>
</dbReference>
<dbReference type="HAMAP" id="MF_01022">
    <property type="entry name" value="Bifunc_HisB"/>
    <property type="match status" value="1"/>
</dbReference>
<dbReference type="Pfam" id="PF00475">
    <property type="entry name" value="IGPD"/>
    <property type="match status" value="1"/>
</dbReference>
<comment type="catalytic activity">
    <reaction evidence="10">
        <text>L-histidinol phosphate + H2O = L-histidinol + phosphate</text>
        <dbReference type="Rhea" id="RHEA:14465"/>
        <dbReference type="ChEBI" id="CHEBI:15377"/>
        <dbReference type="ChEBI" id="CHEBI:43474"/>
        <dbReference type="ChEBI" id="CHEBI:57699"/>
        <dbReference type="ChEBI" id="CHEBI:57980"/>
        <dbReference type="EC" id="3.1.3.15"/>
    </reaction>
</comment>
<feature type="region of interest" description="Imidazoleglycerol-phosphate dehydratase" evidence="10">
    <location>
        <begin position="166"/>
        <end position="355"/>
    </location>
</feature>
<evidence type="ECO:0000256" key="8">
    <source>
        <dbReference type="ARBA" id="ARBA00023239"/>
    </source>
</evidence>
<dbReference type="InterPro" id="IPR006543">
    <property type="entry name" value="Histidinol-phos"/>
</dbReference>
<evidence type="ECO:0000313" key="11">
    <source>
        <dbReference type="EMBL" id="ANB19465.1"/>
    </source>
</evidence>
<dbReference type="CDD" id="cd07914">
    <property type="entry name" value="IGPD"/>
    <property type="match status" value="1"/>
</dbReference>
<comment type="pathway">
    <text evidence="1 10">Amino-acid biosynthesis; L-histidine biosynthesis; L-histidine from 5-phospho-alpha-D-ribose 1-diphosphate: step 6/9.</text>
</comment>
<dbReference type="PROSITE" id="PS00955">
    <property type="entry name" value="IGP_DEHYDRATASE_2"/>
    <property type="match status" value="1"/>
</dbReference>
<gene>
    <name evidence="10" type="primary">hisB</name>
    <name evidence="11" type="ORF">I596_3477</name>
</gene>
<dbReference type="Gene3D" id="3.30.230.40">
    <property type="entry name" value="Imidazole glycerol phosphate dehydratase, domain 1"/>
    <property type="match status" value="2"/>
</dbReference>
<dbReference type="InterPro" id="IPR036412">
    <property type="entry name" value="HAD-like_sf"/>
</dbReference>
<proteinExistence type="inferred from homology"/>
<comment type="catalytic activity">
    <reaction evidence="10">
        <text>D-erythro-1-(imidazol-4-yl)glycerol 3-phosphate = 3-(imidazol-4-yl)-2-oxopropyl phosphate + H2O</text>
        <dbReference type="Rhea" id="RHEA:11040"/>
        <dbReference type="ChEBI" id="CHEBI:15377"/>
        <dbReference type="ChEBI" id="CHEBI:57766"/>
        <dbReference type="ChEBI" id="CHEBI:58278"/>
        <dbReference type="EC" id="4.2.1.19"/>
    </reaction>
</comment>
<protein>
    <recommendedName>
        <fullName evidence="10">Histidine biosynthesis bifunctional protein HisB</fullName>
    </recommendedName>
    <domain>
        <recommendedName>
            <fullName evidence="10">Histidinol-phosphatase</fullName>
            <ecNumber evidence="10">3.1.3.15</ecNumber>
        </recommendedName>
    </domain>
    <domain>
        <recommendedName>
            <fullName evidence="10">Imidazoleglycerol-phosphate dehydratase</fullName>
            <shortName evidence="10">IGPD</shortName>
            <ecNumber evidence="10">4.2.1.19</ecNumber>
        </recommendedName>
    </domain>
</protein>
<dbReference type="GO" id="GO:0000105">
    <property type="term" value="P:L-histidine biosynthetic process"/>
    <property type="evidence" value="ECO:0007669"/>
    <property type="project" value="UniProtKB-UniRule"/>
</dbReference>
<dbReference type="PANTHER" id="PTHR23133:SF2">
    <property type="entry name" value="IMIDAZOLEGLYCEROL-PHOSPHATE DEHYDRATASE"/>
    <property type="match status" value="1"/>
</dbReference>
<keyword evidence="7 10" id="KW-0368">Histidine biosynthesis</keyword>
<dbReference type="GO" id="GO:0005737">
    <property type="term" value="C:cytoplasm"/>
    <property type="evidence" value="ECO:0007669"/>
    <property type="project" value="UniProtKB-SubCell"/>
</dbReference>
<dbReference type="FunFam" id="3.30.230.40:FF:000003">
    <property type="entry name" value="Imidazoleglycerol-phosphate dehydratase HisB"/>
    <property type="match status" value="1"/>
</dbReference>
<evidence type="ECO:0000256" key="9">
    <source>
        <dbReference type="ARBA" id="ARBA00023268"/>
    </source>
</evidence>
<feature type="active site" description="Proton donor" evidence="10">
    <location>
        <position position="12"/>
    </location>
</feature>
<dbReference type="PANTHER" id="PTHR23133">
    <property type="entry name" value="IMIDAZOLEGLYCEROL-PHOSPHATE DEHYDRATASE HIS7"/>
    <property type="match status" value="1"/>
</dbReference>
<evidence type="ECO:0000256" key="10">
    <source>
        <dbReference type="HAMAP-Rule" id="MF_01022"/>
    </source>
</evidence>
<dbReference type="PATRIC" id="fig|1300342.3.peg.3396"/>
<comment type="subcellular location">
    <subcellularLocation>
        <location evidence="10">Cytoplasm</location>
    </subcellularLocation>
</comment>
<comment type="similarity">
    <text evidence="10">In the N-terminal section; belongs to the histidinol-phosphatase family.</text>
</comment>
<evidence type="ECO:0000256" key="2">
    <source>
        <dbReference type="ARBA" id="ARBA00022490"/>
    </source>
</evidence>
<dbReference type="InterPro" id="IPR020568">
    <property type="entry name" value="Ribosomal_Su5_D2-typ_SF"/>
</dbReference>
<comment type="caution">
    <text evidence="10">Lacks conserved residue(s) required for the propagation of feature annotation.</text>
</comment>
<dbReference type="InterPro" id="IPR020565">
    <property type="entry name" value="ImidazoleglycerP_deHydtase_CS"/>
</dbReference>
<dbReference type="CDD" id="cd07503">
    <property type="entry name" value="HAD_HisB-N"/>
    <property type="match status" value="1"/>
</dbReference>
<keyword evidence="8 10" id="KW-0456">Lyase</keyword>
<keyword evidence="2 10" id="KW-0963">Cytoplasm</keyword>
<evidence type="ECO:0000256" key="7">
    <source>
        <dbReference type="ARBA" id="ARBA00023102"/>
    </source>
</evidence>
<name>A0A160DXL0_9GAMM</name>
<dbReference type="NCBIfam" id="TIGR01662">
    <property type="entry name" value="HAD-SF-IIIA"/>
    <property type="match status" value="1"/>
</dbReference>
<dbReference type="FunFam" id="3.30.230.40:FF:000001">
    <property type="entry name" value="Imidazoleglycerol-phosphate dehydratase HisB"/>
    <property type="match status" value="1"/>
</dbReference>
<keyword evidence="9 10" id="KW-0511">Multifunctional enzyme</keyword>
<feature type="active site" description="Nucleophile" evidence="10">
    <location>
        <position position="10"/>
    </location>
</feature>
<comment type="cofactor">
    <cofactor evidence="10">
        <name>Mg(2+)</name>
        <dbReference type="ChEBI" id="CHEBI:18420"/>
    </cofactor>
</comment>
<dbReference type="EC" id="4.2.1.19" evidence="10"/>